<dbReference type="InterPro" id="IPR010036">
    <property type="entry name" value="MDP_1_eu_arc"/>
</dbReference>
<gene>
    <name evidence="1" type="ORF">CPB83DRAFT_886108</name>
</gene>
<dbReference type="InterPro" id="IPR023214">
    <property type="entry name" value="HAD_sf"/>
</dbReference>
<evidence type="ECO:0000313" key="2">
    <source>
        <dbReference type="Proteomes" id="UP000807306"/>
    </source>
</evidence>
<dbReference type="AlphaFoldDB" id="A0A9P6E8T3"/>
<accession>A0A9P6E8T3</accession>
<proteinExistence type="predicted"/>
<reference evidence="1" key="1">
    <citation type="submission" date="2020-11" db="EMBL/GenBank/DDBJ databases">
        <authorList>
            <consortium name="DOE Joint Genome Institute"/>
            <person name="Ahrendt S."/>
            <person name="Riley R."/>
            <person name="Andreopoulos W."/>
            <person name="Labutti K."/>
            <person name="Pangilinan J."/>
            <person name="Ruiz-Duenas F.J."/>
            <person name="Barrasa J.M."/>
            <person name="Sanchez-Garcia M."/>
            <person name="Camarero S."/>
            <person name="Miyauchi S."/>
            <person name="Serrano A."/>
            <person name="Linde D."/>
            <person name="Babiker R."/>
            <person name="Drula E."/>
            <person name="Ayuso-Fernandez I."/>
            <person name="Pacheco R."/>
            <person name="Padilla G."/>
            <person name="Ferreira P."/>
            <person name="Barriuso J."/>
            <person name="Kellner H."/>
            <person name="Castanera R."/>
            <person name="Alfaro M."/>
            <person name="Ramirez L."/>
            <person name="Pisabarro A.G."/>
            <person name="Kuo A."/>
            <person name="Tritt A."/>
            <person name="Lipzen A."/>
            <person name="He G."/>
            <person name="Yan M."/>
            <person name="Ng V."/>
            <person name="Cullen D."/>
            <person name="Martin F."/>
            <person name="Rosso M.-N."/>
            <person name="Henrissat B."/>
            <person name="Hibbett D."/>
            <person name="Martinez A.T."/>
            <person name="Grigoriev I.V."/>
        </authorList>
    </citation>
    <scope>NUCLEOTIDE SEQUENCE</scope>
    <source>
        <strain evidence="1">CBS 506.95</strain>
    </source>
</reference>
<protein>
    <submittedName>
        <fullName evidence="1">Uncharacterized protein</fullName>
    </submittedName>
</protein>
<organism evidence="1 2">
    <name type="scientific">Crepidotus variabilis</name>
    <dbReference type="NCBI Taxonomy" id="179855"/>
    <lineage>
        <taxon>Eukaryota</taxon>
        <taxon>Fungi</taxon>
        <taxon>Dikarya</taxon>
        <taxon>Basidiomycota</taxon>
        <taxon>Agaricomycotina</taxon>
        <taxon>Agaricomycetes</taxon>
        <taxon>Agaricomycetidae</taxon>
        <taxon>Agaricales</taxon>
        <taxon>Agaricineae</taxon>
        <taxon>Crepidotaceae</taxon>
        <taxon>Crepidotus</taxon>
    </lineage>
</organism>
<evidence type="ECO:0000313" key="1">
    <source>
        <dbReference type="EMBL" id="KAF9524646.1"/>
    </source>
</evidence>
<dbReference type="OrthoDB" id="2662373at2759"/>
<sequence>MSFPKVVALDTDWTIWQGFLNPALLGKGPGATPKLEDNIARVDRSVLQDGTNHANFVRVCDDVSKIINDILKNGAKLAIVSRNPSKAVCDRALYYYNTINPKDEKEWSIIDMVAYDEVVDGKSSYFFEVMFDDEAFNNVVKVELGTAFQLVRDKLGMTWDVYQQGIDAWRRAKNITIPPHMGGVPNRRLIGYTGLNRPWIDLVQRKEGIVDTTAYYRWGYGLYVADNLGIAKMYNSMERDLGFEAHVCAVYVNDYDIWTRMNKIWVPENTGNPAQMMNRTWSAEETGKNQEDRDAFIAAQWGVRTPYALFSRHFWFNKLPLPQGQRWNEMLLSTQIVRALIDITLLSDAEVDQILSAGISPIFQNSIKEWHTTVPNETRQEFLTRGETDLYQLSA</sequence>
<dbReference type="EMBL" id="MU157895">
    <property type="protein sequence ID" value="KAF9524646.1"/>
    <property type="molecule type" value="Genomic_DNA"/>
</dbReference>
<comment type="caution">
    <text evidence="1">The sequence shown here is derived from an EMBL/GenBank/DDBJ whole genome shotgun (WGS) entry which is preliminary data.</text>
</comment>
<keyword evidence="2" id="KW-1185">Reference proteome</keyword>
<name>A0A9P6E8T3_9AGAR</name>
<dbReference type="GO" id="GO:0016791">
    <property type="term" value="F:phosphatase activity"/>
    <property type="evidence" value="ECO:0007669"/>
    <property type="project" value="InterPro"/>
</dbReference>
<dbReference type="Proteomes" id="UP000807306">
    <property type="component" value="Unassembled WGS sequence"/>
</dbReference>
<dbReference type="Pfam" id="PF12689">
    <property type="entry name" value="Acid_PPase"/>
    <property type="match status" value="1"/>
</dbReference>
<dbReference type="Gene3D" id="3.40.50.1000">
    <property type="entry name" value="HAD superfamily/HAD-like"/>
    <property type="match status" value="1"/>
</dbReference>